<dbReference type="GO" id="GO:0016530">
    <property type="term" value="F:metallochaperone activity"/>
    <property type="evidence" value="ECO:0007669"/>
    <property type="project" value="TreeGrafter"/>
</dbReference>
<dbReference type="EMBL" id="GU191801">
    <property type="protein sequence ID" value="ACZ28648.1"/>
    <property type="molecule type" value="Genomic_DNA"/>
</dbReference>
<dbReference type="NCBIfam" id="TIGR00684">
    <property type="entry name" value="narJ"/>
    <property type="match status" value="1"/>
</dbReference>
<organism evidence="2">
    <name type="scientific">uncultured organism</name>
    <dbReference type="NCBI Taxonomy" id="155900"/>
    <lineage>
        <taxon>unclassified sequences</taxon>
        <taxon>environmental samples</taxon>
    </lineage>
</organism>
<accession>E3T336</accession>
<dbReference type="GO" id="GO:0042128">
    <property type="term" value="P:nitrate assimilation"/>
    <property type="evidence" value="ECO:0007669"/>
    <property type="project" value="UniProtKB-KW"/>
</dbReference>
<dbReference type="Pfam" id="PF02613">
    <property type="entry name" value="Nitrate_red_del"/>
    <property type="match status" value="1"/>
</dbReference>
<dbReference type="InterPro" id="IPR036411">
    <property type="entry name" value="TorD-like_sf"/>
</dbReference>
<dbReference type="PANTHER" id="PTHR43680">
    <property type="entry name" value="NITRATE REDUCTASE MOLYBDENUM COFACTOR ASSEMBLY CHAPERONE"/>
    <property type="match status" value="1"/>
</dbReference>
<dbReference type="GO" id="GO:0051082">
    <property type="term" value="F:unfolded protein binding"/>
    <property type="evidence" value="ECO:0007669"/>
    <property type="project" value="InterPro"/>
</dbReference>
<dbReference type="PANTHER" id="PTHR43680:SF2">
    <property type="entry name" value="NITRATE REDUCTASE MOLYBDENUM COFACTOR ASSEMBLY CHAPERONE NARJ"/>
    <property type="match status" value="1"/>
</dbReference>
<dbReference type="AlphaFoldDB" id="E3T336"/>
<proteinExistence type="predicted"/>
<keyword evidence="1" id="KW-0534">Nitrate assimilation</keyword>
<reference evidence="2" key="1">
    <citation type="journal article" date="2011" name="ISME J.">
        <title>Comparative metagenomics of microbial communities inhabiting deep-sea hydrothermal vent chimneys with contrasting chemistries.</title>
        <authorList>
            <person name="Xie W."/>
            <person name="Wang F."/>
            <person name="Guo L."/>
            <person name="Chen Z."/>
            <person name="Sievert S.M."/>
            <person name="Meng J."/>
            <person name="Huang G."/>
            <person name="Li Y."/>
            <person name="Yan Q."/>
            <person name="Wu S."/>
            <person name="Wang X."/>
            <person name="Chen S."/>
            <person name="He G."/>
            <person name="Xiao X."/>
            <person name="Xu A."/>
        </authorList>
    </citation>
    <scope>NUCLEOTIDE SEQUENCE</scope>
</reference>
<name>E3T336_9ZZZZ</name>
<evidence type="ECO:0000313" key="2">
    <source>
        <dbReference type="EMBL" id="ACZ28648.1"/>
    </source>
</evidence>
<dbReference type="InterPro" id="IPR020945">
    <property type="entry name" value="DMSO/NO3_reduct_chaperone"/>
</dbReference>
<dbReference type="SUPFAM" id="SSF89155">
    <property type="entry name" value="TorD-like"/>
    <property type="match status" value="1"/>
</dbReference>
<sequence length="176" mass="20051">METKSMQIYRLIARLLDYPDAEMLENLSMFDEIIDSDSSITKQEQKKLKDILTWMRMHNVTGLQETYVQTFDMTPEHDLHLTHHLFGDDRGRGPALVDLGEHYKSAGLEVAEKELPDYLPLILEYVSTLDDMQARVFLGDAVKVLTVLAENLEKASSPYSSLIRIIESRGHLAQAA</sequence>
<dbReference type="Gene3D" id="1.10.3480.10">
    <property type="entry name" value="TorD-like"/>
    <property type="match status" value="1"/>
</dbReference>
<protein>
    <submittedName>
        <fullName evidence="2">Nitrate reductase delta subunit</fullName>
    </submittedName>
</protein>
<dbReference type="GO" id="GO:0051131">
    <property type="term" value="P:chaperone-mediated protein complex assembly"/>
    <property type="evidence" value="ECO:0007669"/>
    <property type="project" value="InterPro"/>
</dbReference>
<dbReference type="InterPro" id="IPR003765">
    <property type="entry name" value="NO3_reductase_chaperone_NarJ"/>
</dbReference>
<evidence type="ECO:0000256" key="1">
    <source>
        <dbReference type="ARBA" id="ARBA00023063"/>
    </source>
</evidence>